<dbReference type="InterPro" id="IPR006317">
    <property type="entry name" value="Ubiquinol_cyt_c_Rdtase_Fe-S-su"/>
</dbReference>
<dbReference type="GO" id="GO:0005743">
    <property type="term" value="C:mitochondrial inner membrane"/>
    <property type="evidence" value="ECO:0007669"/>
    <property type="project" value="UniProtKB-SubCell"/>
</dbReference>
<keyword evidence="6" id="KW-1133">Transmembrane helix</keyword>
<dbReference type="SUPFAM" id="SSF81502">
    <property type="entry name" value="ISP transmembrane anchor"/>
    <property type="match status" value="1"/>
</dbReference>
<evidence type="ECO:0000256" key="4">
    <source>
        <dbReference type="ARBA" id="ARBA00022714"/>
    </source>
</evidence>
<keyword evidence="8" id="KW-0411">Iron-sulfur</keyword>
<dbReference type="InterPro" id="IPR014349">
    <property type="entry name" value="Rieske_Fe-S_prot"/>
</dbReference>
<evidence type="ECO:0000256" key="11">
    <source>
        <dbReference type="RuleBase" id="RU004494"/>
    </source>
</evidence>
<sequence>MAAAALLRRGLCRTASAAARAPARTAAARAPQTQARWARPLATTPATLSPGEDLGSFDYGFTKDRIDKGGVSGAAENRGFTYLLMGANKFIYASAVRIGALKFIATMSATKDVLALASAEFDVSAVEEGQTITVKWRGKPVFIRHRTADEIASSEAVSLDELRDPETDAARVESAEWLVVMGICTHLGCVPIANAGDYGGWFCPCHGSHYDVSGRIRKGPAPLNLEIPPYKFTGDANLLVG</sequence>
<dbReference type="CDD" id="cd03470">
    <property type="entry name" value="Rieske_cytochrome_bc1"/>
    <property type="match status" value="1"/>
</dbReference>
<feature type="domain" description="Rieske" evidence="13">
    <location>
        <begin position="148"/>
        <end position="239"/>
    </location>
</feature>
<dbReference type="Proteomes" id="UP000789595">
    <property type="component" value="Unassembled WGS sequence"/>
</dbReference>
<evidence type="ECO:0000256" key="12">
    <source>
        <dbReference type="RuleBase" id="RU004495"/>
    </source>
</evidence>
<keyword evidence="9" id="KW-0472">Membrane</keyword>
<evidence type="ECO:0000256" key="2">
    <source>
        <dbReference type="ARBA" id="ARBA00010651"/>
    </source>
</evidence>
<dbReference type="InterPro" id="IPR036922">
    <property type="entry name" value="Rieske_2Fe-2S_sf"/>
</dbReference>
<dbReference type="PRINTS" id="PR00162">
    <property type="entry name" value="RIESKE"/>
</dbReference>
<evidence type="ECO:0000313" key="15">
    <source>
        <dbReference type="Proteomes" id="UP000789595"/>
    </source>
</evidence>
<comment type="similarity">
    <text evidence="2">Belongs to the Rieske iron-sulfur protein family.</text>
</comment>
<gene>
    <name evidence="14" type="ORF">PECAL_2P21260</name>
</gene>
<dbReference type="Pfam" id="PF02921">
    <property type="entry name" value="UCR_TM"/>
    <property type="match status" value="1"/>
</dbReference>
<evidence type="ECO:0000256" key="9">
    <source>
        <dbReference type="ARBA" id="ARBA00023136"/>
    </source>
</evidence>
<dbReference type="InterPro" id="IPR017941">
    <property type="entry name" value="Rieske_2Fe-2S"/>
</dbReference>
<evidence type="ECO:0000256" key="8">
    <source>
        <dbReference type="ARBA" id="ARBA00023014"/>
    </source>
</evidence>
<accession>A0A8J2SC64</accession>
<dbReference type="GO" id="GO:0046872">
    <property type="term" value="F:metal ion binding"/>
    <property type="evidence" value="ECO:0007669"/>
    <property type="project" value="UniProtKB-KW"/>
</dbReference>
<proteinExistence type="inferred from homology"/>
<reference evidence="14" key="1">
    <citation type="submission" date="2021-11" db="EMBL/GenBank/DDBJ databases">
        <authorList>
            <consortium name="Genoscope - CEA"/>
            <person name="William W."/>
        </authorList>
    </citation>
    <scope>NUCLEOTIDE SEQUENCE</scope>
</reference>
<keyword evidence="11" id="KW-0249">Electron transport</keyword>
<evidence type="ECO:0000256" key="10">
    <source>
        <dbReference type="ARBA" id="ARBA00023157"/>
    </source>
</evidence>
<evidence type="ECO:0000259" key="13">
    <source>
        <dbReference type="PROSITE" id="PS51296"/>
    </source>
</evidence>
<dbReference type="OrthoDB" id="1637982at2759"/>
<organism evidence="14 15">
    <name type="scientific">Pelagomonas calceolata</name>
    <dbReference type="NCBI Taxonomy" id="35677"/>
    <lineage>
        <taxon>Eukaryota</taxon>
        <taxon>Sar</taxon>
        <taxon>Stramenopiles</taxon>
        <taxon>Ochrophyta</taxon>
        <taxon>Pelagophyceae</taxon>
        <taxon>Pelagomonadales</taxon>
        <taxon>Pelagomonadaceae</taxon>
        <taxon>Pelagomonas</taxon>
    </lineage>
</organism>
<dbReference type="GO" id="GO:0051537">
    <property type="term" value="F:2 iron, 2 sulfur cluster binding"/>
    <property type="evidence" value="ECO:0007669"/>
    <property type="project" value="UniProtKB-KW"/>
</dbReference>
<evidence type="ECO:0000313" key="14">
    <source>
        <dbReference type="EMBL" id="CAH0369020.1"/>
    </source>
</evidence>
<keyword evidence="7" id="KW-0408">Iron</keyword>
<evidence type="ECO:0000256" key="3">
    <source>
        <dbReference type="ARBA" id="ARBA00022692"/>
    </source>
</evidence>
<dbReference type="GO" id="GO:0008121">
    <property type="term" value="F:quinol-cytochrome-c reductase activity"/>
    <property type="evidence" value="ECO:0007669"/>
    <property type="project" value="UniProtKB-EC"/>
</dbReference>
<keyword evidence="10" id="KW-1015">Disulfide bond</keyword>
<dbReference type="Gene3D" id="2.102.10.10">
    <property type="entry name" value="Rieske [2Fe-2S] iron-sulphur domain"/>
    <property type="match status" value="1"/>
</dbReference>
<comment type="catalytic activity">
    <reaction evidence="11">
        <text>a quinol + 2 Fe(III)-[cytochrome c](out) = a quinone + 2 Fe(II)-[cytochrome c](out) + 2 H(+)(out)</text>
        <dbReference type="Rhea" id="RHEA:11484"/>
        <dbReference type="Rhea" id="RHEA-COMP:10350"/>
        <dbReference type="Rhea" id="RHEA-COMP:14399"/>
        <dbReference type="ChEBI" id="CHEBI:15378"/>
        <dbReference type="ChEBI" id="CHEBI:24646"/>
        <dbReference type="ChEBI" id="CHEBI:29033"/>
        <dbReference type="ChEBI" id="CHEBI:29034"/>
        <dbReference type="ChEBI" id="CHEBI:132124"/>
        <dbReference type="EC" id="7.1.1.8"/>
    </reaction>
</comment>
<evidence type="ECO:0000256" key="7">
    <source>
        <dbReference type="ARBA" id="ARBA00023004"/>
    </source>
</evidence>
<comment type="cofactor">
    <cofactor evidence="11">
        <name>[2Fe-2S] cluster</name>
        <dbReference type="ChEBI" id="CHEBI:190135"/>
    </cofactor>
    <text evidence="11">Binds 1 [2Fe-2S] cluster per subunit.</text>
</comment>
<evidence type="ECO:0000256" key="5">
    <source>
        <dbReference type="ARBA" id="ARBA00022723"/>
    </source>
</evidence>
<dbReference type="PROSITE" id="PS51296">
    <property type="entry name" value="RIESKE"/>
    <property type="match status" value="1"/>
</dbReference>
<keyword evidence="11" id="KW-0813">Transport</keyword>
<protein>
    <recommendedName>
        <fullName evidence="11">Cytochrome b-c1 complex subunit Rieske, mitochondrial</fullName>
        <ecNumber evidence="11">7.1.1.8</ecNumber>
    </recommendedName>
</protein>
<dbReference type="EC" id="7.1.1.8" evidence="11"/>
<dbReference type="SUPFAM" id="SSF50022">
    <property type="entry name" value="ISP domain"/>
    <property type="match status" value="1"/>
</dbReference>
<dbReference type="PANTHER" id="PTHR10134">
    <property type="entry name" value="CYTOCHROME B-C1 COMPLEX SUBUNIT RIESKE, MITOCHONDRIAL"/>
    <property type="match status" value="1"/>
</dbReference>
<evidence type="ECO:0000256" key="6">
    <source>
        <dbReference type="ARBA" id="ARBA00022989"/>
    </source>
</evidence>
<dbReference type="InterPro" id="IPR004192">
    <property type="entry name" value="Rieske_TM"/>
</dbReference>
<keyword evidence="5" id="KW-0479">Metal-binding</keyword>
<keyword evidence="4" id="KW-0001">2Fe-2S</keyword>
<comment type="caution">
    <text evidence="14">The sequence shown here is derived from an EMBL/GenBank/DDBJ whole genome shotgun (WGS) entry which is preliminary data.</text>
</comment>
<keyword evidence="15" id="KW-1185">Reference proteome</keyword>
<dbReference type="NCBIfam" id="TIGR01416">
    <property type="entry name" value="Rieske_proteo"/>
    <property type="match status" value="1"/>
</dbReference>
<comment type="subcellular location">
    <subcellularLocation>
        <location evidence="1">Membrane</location>
        <topology evidence="1">Single-pass membrane protein</topology>
    </subcellularLocation>
    <subcellularLocation>
        <location evidence="12">Mitochondrion inner membrane</location>
    </subcellularLocation>
</comment>
<dbReference type="InterPro" id="IPR005805">
    <property type="entry name" value="Rieske_Fe-S_prot_C"/>
</dbReference>
<name>A0A8J2SC64_9STRA</name>
<dbReference type="Pfam" id="PF00355">
    <property type="entry name" value="Rieske"/>
    <property type="match status" value="1"/>
</dbReference>
<dbReference type="FunFam" id="2.102.10.10:FF:000001">
    <property type="entry name" value="Cytochrome b-c1 complex subunit Rieske, mitochondrial"/>
    <property type="match status" value="1"/>
</dbReference>
<dbReference type="AlphaFoldDB" id="A0A8J2SC64"/>
<comment type="miscellaneous">
    <text evidence="11">The Rieske protein is a high potential 2Fe-2S protein.</text>
</comment>
<keyword evidence="3" id="KW-0812">Transmembrane</keyword>
<dbReference type="EMBL" id="CAKKNE010000002">
    <property type="protein sequence ID" value="CAH0369020.1"/>
    <property type="molecule type" value="Genomic_DNA"/>
</dbReference>
<evidence type="ECO:0000256" key="1">
    <source>
        <dbReference type="ARBA" id="ARBA00004167"/>
    </source>
</evidence>
<keyword evidence="12" id="KW-0679">Respiratory chain</keyword>
<keyword evidence="12" id="KW-0496">Mitochondrion</keyword>